<accession>A0A8S5NFB9</accession>
<organism evidence="1">
    <name type="scientific">Siphoviridae sp. ctxzZ3</name>
    <dbReference type="NCBI Taxonomy" id="2826523"/>
    <lineage>
        <taxon>Viruses</taxon>
        <taxon>Duplodnaviria</taxon>
        <taxon>Heunggongvirae</taxon>
        <taxon>Uroviricota</taxon>
        <taxon>Caudoviricetes</taxon>
    </lineage>
</organism>
<evidence type="ECO:0000313" key="1">
    <source>
        <dbReference type="EMBL" id="DAD92896.1"/>
    </source>
</evidence>
<proteinExistence type="predicted"/>
<dbReference type="EMBL" id="BK015148">
    <property type="protein sequence ID" value="DAD92896.1"/>
    <property type="molecule type" value="Genomic_DNA"/>
</dbReference>
<protein>
    <submittedName>
        <fullName evidence="1">Uncharacterized protein</fullName>
    </submittedName>
</protein>
<sequence length="577" mass="64476">MVLLSENWKVVSEATRTPGAANVTYQLFARINPQYHSIELNRDYVEIQVTYTMNSGYIYSGSWNFSATGCSDVSGGGTLSGSGTLISGGFWAYHDNSGNYSTSINANLSFYFSAADAYLSVVIELPNIPRSSGVSWKDNKNHVKLDGKDTLKLILDKKVDKYRHSLVWVVGDSGPKWLNTNDIDTEYIFKPTEEMIKYATDTKSVYGYLGVGTYSDGTRNATMIGTATIGFFIDLPEEKYGPVISSAVVKEIGNTKVPEDKVFRYLSKKRLTMQAEVRGFSIAKNVYVMHNKQQYPMVLNNNRYSVDLEGLVDGDVQFVVEDSRGFKTTQEWHGTFVPYFYPTITDLVATRDNPTSSHGYMIAKGKWYNGQSNKLTAITEHLPNERLNTDVVVNSNDFNINKEFSDLNYQNKFTFKLTITDYYGQSVIREYILPGSQWTALFGKFTSLFRMIHVKKTPNVPCGIYNEGDLSTLGRIYAKGGLVIGGDDTFLVKRIGAAGARKTFNAAMNDREDVRITVTAPDGYKTIGVIQAYTDYRCSVSLYNFINGIAYCTVYNSSGWANTPIGASVDVLFYKCK</sequence>
<reference evidence="1" key="1">
    <citation type="journal article" date="2021" name="Proc. Natl. Acad. Sci. U.S.A.">
        <title>A Catalog of Tens of Thousands of Viruses from Human Metagenomes Reveals Hidden Associations with Chronic Diseases.</title>
        <authorList>
            <person name="Tisza M.J."/>
            <person name="Buck C.B."/>
        </authorList>
    </citation>
    <scope>NUCLEOTIDE SEQUENCE</scope>
    <source>
        <strain evidence="1">CtxzZ3</strain>
    </source>
</reference>
<name>A0A8S5NFB9_9CAUD</name>